<evidence type="ECO:0000313" key="2">
    <source>
        <dbReference type="EMBL" id="SKC72761.1"/>
    </source>
</evidence>
<evidence type="ECO:0008006" key="4">
    <source>
        <dbReference type="Google" id="ProtNLM"/>
    </source>
</evidence>
<sequence>MLSLVILFAIFLIIISSVNIDLKAFKNNKDNKLIIKIKLLYGLVKLKKELGSFKITKKSKKIDGVNDEDIEVKMKSDSWTKHDGYTDFVNIRKRVEEGIRISKKYKSVITYSIEKINFNTIFWKTEFGFEDAAVTGIATGIANIFMSNLFVILNNVKNKPKNIHFKIIPDFKKQVLDTYIHCIFTFKIGYIIIAGLKYLRIRYRKRN</sequence>
<reference evidence="2 3" key="1">
    <citation type="submission" date="2017-02" db="EMBL/GenBank/DDBJ databases">
        <authorList>
            <person name="Peterson S.W."/>
        </authorList>
    </citation>
    <scope>NUCLEOTIDE SEQUENCE [LARGE SCALE GENOMIC DNA]</scope>
    <source>
        <strain evidence="2 3">M1</strain>
    </source>
</reference>
<accession>A0A1T5L9W5</accession>
<keyword evidence="1" id="KW-1133">Transmembrane helix</keyword>
<organism evidence="2 3">
    <name type="scientific">Maledivibacter halophilus</name>
    <dbReference type="NCBI Taxonomy" id="36842"/>
    <lineage>
        <taxon>Bacteria</taxon>
        <taxon>Bacillati</taxon>
        <taxon>Bacillota</taxon>
        <taxon>Clostridia</taxon>
        <taxon>Peptostreptococcales</taxon>
        <taxon>Caminicellaceae</taxon>
        <taxon>Maledivibacter</taxon>
    </lineage>
</organism>
<protein>
    <recommendedName>
        <fullName evidence="4">DUF2953 domain-containing protein</fullName>
    </recommendedName>
</protein>
<feature type="transmembrane region" description="Helical" evidence="1">
    <location>
        <begin position="178"/>
        <end position="199"/>
    </location>
</feature>
<keyword evidence="1" id="KW-0812">Transmembrane</keyword>
<keyword evidence="1" id="KW-0472">Membrane</keyword>
<name>A0A1T5L9W5_9FIRM</name>
<proteinExistence type="predicted"/>
<keyword evidence="3" id="KW-1185">Reference proteome</keyword>
<dbReference type="InterPro" id="IPR021338">
    <property type="entry name" value="DUF2953"/>
</dbReference>
<gene>
    <name evidence="2" type="ORF">SAMN02194393_02642</name>
</gene>
<dbReference type="STRING" id="36842.SAMN02194393_02642"/>
<dbReference type="Pfam" id="PF11167">
    <property type="entry name" value="DUF2953"/>
    <property type="match status" value="1"/>
</dbReference>
<dbReference type="Proteomes" id="UP000190285">
    <property type="component" value="Unassembled WGS sequence"/>
</dbReference>
<dbReference type="EMBL" id="FUZT01000006">
    <property type="protein sequence ID" value="SKC72761.1"/>
    <property type="molecule type" value="Genomic_DNA"/>
</dbReference>
<dbReference type="AlphaFoldDB" id="A0A1T5L9W5"/>
<evidence type="ECO:0000256" key="1">
    <source>
        <dbReference type="SAM" id="Phobius"/>
    </source>
</evidence>
<evidence type="ECO:0000313" key="3">
    <source>
        <dbReference type="Proteomes" id="UP000190285"/>
    </source>
</evidence>
<dbReference type="RefSeq" id="WP_079492179.1">
    <property type="nucleotide sequence ID" value="NZ_FUZT01000006.1"/>
</dbReference>